<dbReference type="Pfam" id="PF07791">
    <property type="entry name" value="Imm11"/>
    <property type="match status" value="1"/>
</dbReference>
<dbReference type="PATRIC" id="fig|1297742.4.peg.533"/>
<reference evidence="2 3" key="1">
    <citation type="journal article" date="2016" name="PLoS ONE">
        <title>Complete Genome Sequence and Comparative Genomics of a Novel Myxobacterium Myxococcus hansupus.</title>
        <authorList>
            <person name="Sharma G."/>
            <person name="Narwani T."/>
            <person name="Subramanian S."/>
        </authorList>
    </citation>
    <scope>NUCLEOTIDE SEQUENCE [LARGE SCALE GENOMIC DNA]</scope>
    <source>
        <strain evidence="3">mixupus</strain>
    </source>
</reference>
<dbReference type="AlphaFoldDB" id="A0A0H4WPW0"/>
<dbReference type="RefSeq" id="WP_002636943.1">
    <property type="nucleotide sequence ID" value="NZ_CP012109.1"/>
</dbReference>
<dbReference type="KEGG" id="mym:A176_000525"/>
<name>A0A0H4WPW0_9BACT</name>
<dbReference type="Proteomes" id="UP000009026">
    <property type="component" value="Chromosome"/>
</dbReference>
<sequence length="196" mass="22145">MSHFIFRADATKPEYCQIWKYPSALSNFYKPTVGKPLGTEYPQGLSFQMAPEVSGVRIPDVIPNTLGYLLVSARMNDLLAQHATEPIEFLRFTLLNHKGRPASDECYIVNVLGTRPWGDMERSMGARITAPSGDQQFDRLRRLYLKGEEVDANVNLFRLTMMPRVILVREDLKALMEAQGMTGTAFFPLGTKVDIQ</sequence>
<protein>
    <recommendedName>
        <fullName evidence="1">Immunity MXAN-0049 protein domain-containing protein</fullName>
    </recommendedName>
</protein>
<evidence type="ECO:0000259" key="1">
    <source>
        <dbReference type="Pfam" id="PF07791"/>
    </source>
</evidence>
<keyword evidence="3" id="KW-1185">Reference proteome</keyword>
<gene>
    <name evidence="2" type="ORF">A176_000525</name>
</gene>
<dbReference type="InterPro" id="IPR012433">
    <property type="entry name" value="Imm11"/>
</dbReference>
<proteinExistence type="predicted"/>
<organism evidence="2 3">
    <name type="scientific">Pseudomyxococcus hansupus</name>
    <dbReference type="NCBI Taxonomy" id="1297742"/>
    <lineage>
        <taxon>Bacteria</taxon>
        <taxon>Pseudomonadati</taxon>
        <taxon>Myxococcota</taxon>
        <taxon>Myxococcia</taxon>
        <taxon>Myxococcales</taxon>
        <taxon>Cystobacterineae</taxon>
        <taxon>Myxococcaceae</taxon>
        <taxon>Pseudomyxococcus</taxon>
    </lineage>
</organism>
<evidence type="ECO:0000313" key="3">
    <source>
        <dbReference type="Proteomes" id="UP000009026"/>
    </source>
</evidence>
<feature type="domain" description="Immunity MXAN-0049 protein" evidence="1">
    <location>
        <begin position="38"/>
        <end position="188"/>
    </location>
</feature>
<dbReference type="STRING" id="1297742.A176_000525"/>
<accession>A0A0H4WPW0</accession>
<dbReference type="OrthoDB" id="5515915at2"/>
<evidence type="ECO:0000313" key="2">
    <source>
        <dbReference type="EMBL" id="AKQ63613.1"/>
    </source>
</evidence>
<dbReference type="EMBL" id="CP012109">
    <property type="protein sequence ID" value="AKQ63613.1"/>
    <property type="molecule type" value="Genomic_DNA"/>
</dbReference>